<name>A0AAN7R9U4_TRANT</name>
<feature type="compositionally biased region" description="Acidic residues" evidence="1">
    <location>
        <begin position="48"/>
        <end position="59"/>
    </location>
</feature>
<evidence type="ECO:0000313" key="3">
    <source>
        <dbReference type="Proteomes" id="UP001346149"/>
    </source>
</evidence>
<evidence type="ECO:0000256" key="1">
    <source>
        <dbReference type="SAM" id="MobiDB-lite"/>
    </source>
</evidence>
<proteinExistence type="predicted"/>
<gene>
    <name evidence="2" type="ORF">SAY86_013131</name>
</gene>
<dbReference type="AlphaFoldDB" id="A0AAN7R9U4"/>
<organism evidence="2 3">
    <name type="scientific">Trapa natans</name>
    <name type="common">Water chestnut</name>
    <dbReference type="NCBI Taxonomy" id="22666"/>
    <lineage>
        <taxon>Eukaryota</taxon>
        <taxon>Viridiplantae</taxon>
        <taxon>Streptophyta</taxon>
        <taxon>Embryophyta</taxon>
        <taxon>Tracheophyta</taxon>
        <taxon>Spermatophyta</taxon>
        <taxon>Magnoliopsida</taxon>
        <taxon>eudicotyledons</taxon>
        <taxon>Gunneridae</taxon>
        <taxon>Pentapetalae</taxon>
        <taxon>rosids</taxon>
        <taxon>malvids</taxon>
        <taxon>Myrtales</taxon>
        <taxon>Lythraceae</taxon>
        <taxon>Trapa</taxon>
    </lineage>
</organism>
<sequence>MVVVLSPSSFISGSSHLKSSGRKLIRSTLPPEDQSKAGRCRSCKMPSDEDEDEEEEEAETEHGWMAAGVPLRSIGGDSSVARWLLAVGIGAALSMSSSFLSSVVAEEEEEDGSTARTTKLSLVILFYGGLVFWDDWII</sequence>
<feature type="region of interest" description="Disordered" evidence="1">
    <location>
        <begin position="12"/>
        <end position="62"/>
    </location>
</feature>
<comment type="caution">
    <text evidence="2">The sequence shown here is derived from an EMBL/GenBank/DDBJ whole genome shotgun (WGS) entry which is preliminary data.</text>
</comment>
<keyword evidence="3" id="KW-1185">Reference proteome</keyword>
<reference evidence="2 3" key="1">
    <citation type="journal article" date="2023" name="Hortic Res">
        <title>Pangenome of water caltrop reveals structural variations and asymmetric subgenome divergence after allopolyploidization.</title>
        <authorList>
            <person name="Zhang X."/>
            <person name="Chen Y."/>
            <person name="Wang L."/>
            <person name="Yuan Y."/>
            <person name="Fang M."/>
            <person name="Shi L."/>
            <person name="Lu R."/>
            <person name="Comes H.P."/>
            <person name="Ma Y."/>
            <person name="Chen Y."/>
            <person name="Huang G."/>
            <person name="Zhou Y."/>
            <person name="Zheng Z."/>
            <person name="Qiu Y."/>
        </authorList>
    </citation>
    <scope>NUCLEOTIDE SEQUENCE [LARGE SCALE GENOMIC DNA]</scope>
    <source>
        <strain evidence="2">F231</strain>
    </source>
</reference>
<accession>A0AAN7R9U4</accession>
<protein>
    <submittedName>
        <fullName evidence="2">Uncharacterized protein</fullName>
    </submittedName>
</protein>
<dbReference type="Proteomes" id="UP001346149">
    <property type="component" value="Unassembled WGS sequence"/>
</dbReference>
<evidence type="ECO:0000313" key="2">
    <source>
        <dbReference type="EMBL" id="KAK4795137.1"/>
    </source>
</evidence>
<dbReference type="EMBL" id="JAXQNO010000007">
    <property type="protein sequence ID" value="KAK4795137.1"/>
    <property type="molecule type" value="Genomic_DNA"/>
</dbReference>